<dbReference type="AlphaFoldDB" id="G3H1N5"/>
<sequence length="93" mass="10251">MCEFQRAKCRDPALGVVHRGRCKDAGQSKCRLERAQALEQAKKPQEAVFVPECGEDGSFTQPHGLLERSSALLECKVYHGSRAQSVCVALCMN</sequence>
<protein>
    <submittedName>
        <fullName evidence="6">SPARC-related modular calcium-binding protein 1</fullName>
    </submittedName>
</protein>
<dbReference type="Pfam" id="PF00086">
    <property type="entry name" value="Thyroglobulin_1"/>
    <property type="match status" value="1"/>
</dbReference>
<proteinExistence type="predicted"/>
<dbReference type="InParanoid" id="G3H1N5"/>
<keyword evidence="3" id="KW-0677">Repeat</keyword>
<keyword evidence="4" id="KW-1015">Disulfide bond</keyword>
<comment type="subcellular location">
    <subcellularLocation>
        <location evidence="1">Secreted</location>
    </subcellularLocation>
</comment>
<dbReference type="SUPFAM" id="SSF57610">
    <property type="entry name" value="Thyroglobulin type-1 domain"/>
    <property type="match status" value="1"/>
</dbReference>
<dbReference type="GO" id="GO:0008201">
    <property type="term" value="F:heparin binding"/>
    <property type="evidence" value="ECO:0007669"/>
    <property type="project" value="TreeGrafter"/>
</dbReference>
<dbReference type="PANTHER" id="PTHR12352:SF13">
    <property type="entry name" value="SPARC-RELATED MODULAR CALCIUM-BINDING PROTEIN 1"/>
    <property type="match status" value="1"/>
</dbReference>
<dbReference type="GO" id="GO:0030198">
    <property type="term" value="P:extracellular matrix organization"/>
    <property type="evidence" value="ECO:0007669"/>
    <property type="project" value="TreeGrafter"/>
</dbReference>
<reference evidence="7" key="1">
    <citation type="journal article" date="2011" name="Nat. Biotechnol.">
        <title>The genomic sequence of the Chinese hamster ovary (CHO)-K1 cell line.</title>
        <authorList>
            <person name="Xu X."/>
            <person name="Nagarajan H."/>
            <person name="Lewis N.E."/>
            <person name="Pan S."/>
            <person name="Cai Z."/>
            <person name="Liu X."/>
            <person name="Chen W."/>
            <person name="Xie M."/>
            <person name="Wang W."/>
            <person name="Hammond S."/>
            <person name="Andersen M.R."/>
            <person name="Neff N."/>
            <person name="Passarelli B."/>
            <person name="Koh W."/>
            <person name="Fan H.C."/>
            <person name="Wang J."/>
            <person name="Gui Y."/>
            <person name="Lee K.H."/>
            <person name="Betenbaugh M.J."/>
            <person name="Quake S.R."/>
            <person name="Famili I."/>
            <person name="Palsson B.O."/>
            <person name="Wang J."/>
        </authorList>
    </citation>
    <scope>NUCLEOTIDE SEQUENCE [LARGE SCALE GENOMIC DNA]</scope>
    <source>
        <strain evidence="7">CHO K1 cell line</strain>
    </source>
</reference>
<dbReference type="InterPro" id="IPR000716">
    <property type="entry name" value="Thyroglobulin_1"/>
</dbReference>
<dbReference type="GO" id="GO:0005615">
    <property type="term" value="C:extracellular space"/>
    <property type="evidence" value="ECO:0007669"/>
    <property type="project" value="TreeGrafter"/>
</dbReference>
<gene>
    <name evidence="6" type="ORF">I79_004045</name>
</gene>
<evidence type="ECO:0000256" key="1">
    <source>
        <dbReference type="ARBA" id="ARBA00004613"/>
    </source>
</evidence>
<name>G3H1N5_CRIGR</name>
<evidence type="ECO:0000256" key="2">
    <source>
        <dbReference type="ARBA" id="ARBA00022525"/>
    </source>
</evidence>
<keyword evidence="2" id="KW-0964">Secreted</keyword>
<evidence type="ECO:0000256" key="4">
    <source>
        <dbReference type="ARBA" id="ARBA00023157"/>
    </source>
</evidence>
<dbReference type="InterPro" id="IPR051950">
    <property type="entry name" value="Dev_reg/Prot_inhib"/>
</dbReference>
<dbReference type="EMBL" id="JH000107">
    <property type="protein sequence ID" value="EGV91845.1"/>
    <property type="molecule type" value="Genomic_DNA"/>
</dbReference>
<dbReference type="GO" id="GO:0005604">
    <property type="term" value="C:basement membrane"/>
    <property type="evidence" value="ECO:0007669"/>
    <property type="project" value="TreeGrafter"/>
</dbReference>
<accession>G3H1N5</accession>
<evidence type="ECO:0000313" key="7">
    <source>
        <dbReference type="Proteomes" id="UP000001075"/>
    </source>
</evidence>
<dbReference type="STRING" id="10029.G3H1N5"/>
<organism evidence="6 7">
    <name type="scientific">Cricetulus griseus</name>
    <name type="common">Chinese hamster</name>
    <name type="synonym">Cricetulus barabensis griseus</name>
    <dbReference type="NCBI Taxonomy" id="10029"/>
    <lineage>
        <taxon>Eukaryota</taxon>
        <taxon>Metazoa</taxon>
        <taxon>Chordata</taxon>
        <taxon>Craniata</taxon>
        <taxon>Vertebrata</taxon>
        <taxon>Euteleostomi</taxon>
        <taxon>Mammalia</taxon>
        <taxon>Eutheria</taxon>
        <taxon>Euarchontoglires</taxon>
        <taxon>Glires</taxon>
        <taxon>Rodentia</taxon>
        <taxon>Myomorpha</taxon>
        <taxon>Muroidea</taxon>
        <taxon>Cricetidae</taxon>
        <taxon>Cricetinae</taxon>
        <taxon>Cricetulus</taxon>
    </lineage>
</organism>
<evidence type="ECO:0000256" key="3">
    <source>
        <dbReference type="ARBA" id="ARBA00022737"/>
    </source>
</evidence>
<dbReference type="PaxDb" id="10029-XP_007617866.1"/>
<dbReference type="InterPro" id="IPR036857">
    <property type="entry name" value="Thyroglobulin_1_sf"/>
</dbReference>
<feature type="domain" description="Thyroglobulin type-1" evidence="5">
    <location>
        <begin position="30"/>
        <end position="61"/>
    </location>
</feature>
<evidence type="ECO:0000259" key="5">
    <source>
        <dbReference type="Pfam" id="PF00086"/>
    </source>
</evidence>
<dbReference type="GO" id="GO:0050840">
    <property type="term" value="F:extracellular matrix binding"/>
    <property type="evidence" value="ECO:0007669"/>
    <property type="project" value="TreeGrafter"/>
</dbReference>
<evidence type="ECO:0000313" key="6">
    <source>
        <dbReference type="EMBL" id="EGV91845.1"/>
    </source>
</evidence>
<dbReference type="Gene3D" id="4.10.800.10">
    <property type="entry name" value="Thyroglobulin type-1"/>
    <property type="match status" value="1"/>
</dbReference>
<dbReference type="PANTHER" id="PTHR12352">
    <property type="entry name" value="SECRETED MODULAR CALCIUM-BINDING PROTEIN"/>
    <property type="match status" value="1"/>
</dbReference>
<dbReference type="Proteomes" id="UP000001075">
    <property type="component" value="Unassembled WGS sequence"/>
</dbReference>